<name>C4XF77_MYCFP</name>
<accession>C4XF77</accession>
<evidence type="ECO:0000313" key="2">
    <source>
        <dbReference type="EMBL" id="BAH69799.1"/>
    </source>
</evidence>
<dbReference type="AlphaFoldDB" id="C4XF77"/>
<gene>
    <name evidence="2" type="ordered locus">MBIO_0534</name>
</gene>
<reference evidence="2 3" key="1">
    <citation type="journal article" date="2009" name="Curr. Microbiol.">
        <title>Molecular cloning and expression of a novel cholinephosphotransferase involved in glycoglycerophospholipid biosynthesis of Mycoplasma fermentans.</title>
        <authorList>
            <person name="Ishida N."/>
            <person name="Irikura D."/>
            <person name="Matsuda K."/>
            <person name="Sato S."/>
            <person name="Asano K."/>
        </authorList>
    </citation>
    <scope>NUCLEOTIDE SEQUENCE [LARGE SCALE GENOMIC DNA]</scope>
    <source>
        <strain evidence="3">ATCC 19989 / NBRC 14854 / NCTC 10117 / PG18</strain>
    </source>
</reference>
<keyword evidence="3" id="KW-1185">Reference proteome</keyword>
<proteinExistence type="predicted"/>
<feature type="transmembrane region" description="Helical" evidence="1">
    <location>
        <begin position="40"/>
        <end position="61"/>
    </location>
</feature>
<evidence type="ECO:0008006" key="4">
    <source>
        <dbReference type="Google" id="ProtNLM"/>
    </source>
</evidence>
<keyword evidence="1" id="KW-0812">Transmembrane</keyword>
<dbReference type="HOGENOM" id="CLU_385804_0_0_14"/>
<dbReference type="NCBIfam" id="NF045833">
    <property type="entry name" value="P80_membrane"/>
    <property type="match status" value="1"/>
</dbReference>
<dbReference type="PATRIC" id="fig|496833.3.peg.120"/>
<dbReference type="KEGG" id="mfp:MBIO_0534"/>
<organism evidence="2 3">
    <name type="scientific">Mycoplasmopsis fermentans (strain ATCC 19989 / NBRC 14854 / NCTC 10117 / PG18)</name>
    <name type="common">Mycoplasma fermentans</name>
    <dbReference type="NCBI Taxonomy" id="496833"/>
    <lineage>
        <taxon>Bacteria</taxon>
        <taxon>Bacillati</taxon>
        <taxon>Mycoplasmatota</taxon>
        <taxon>Mycoplasmoidales</taxon>
        <taxon>Metamycoplasmataceae</taxon>
        <taxon>Mycoplasmopsis</taxon>
    </lineage>
</organism>
<protein>
    <recommendedName>
        <fullName evidence="4">Membrane protein P80</fullName>
    </recommendedName>
</protein>
<dbReference type="Proteomes" id="UP000006810">
    <property type="component" value="Chromosome"/>
</dbReference>
<keyword evidence="1" id="KW-0472">Membrane</keyword>
<dbReference type="EMBL" id="AP009608">
    <property type="protein sequence ID" value="BAH69799.1"/>
    <property type="molecule type" value="Genomic_DNA"/>
</dbReference>
<evidence type="ECO:0000256" key="1">
    <source>
        <dbReference type="SAM" id="Phobius"/>
    </source>
</evidence>
<sequence>MYGGSMAKRKETFFERLTRKNAEHEYKNQQAMPKKKKLKGIILGTLLTSAIATGIIVPVVINSTKVTYKDALKDESAVLTFTLPGSKEKHSITIKELKNSSKTEDAKDPSKLLQQIKRLAMFYLYDKEAKASAEYQRLWNMSREGNEEENTSFKLKSIEELKTKERNKILDIQENTKRTAGYDKWEEKFNKILVSNYNGAKNIDEAVDYQVFKAIEKDALRRFELSTVDINKIVNRKANQKIYELDKDGNPDTSKVLFDTGQLVFNYYKENENYFKIKDDYMSFTTNSYVKAYKDASAFIDEYYKNDNPYAFTQFTIPGVAPTKIAKKGEKELEWTIDRTALRKLLYFYPADEKHGKIQSYEKIFTDFKPYSHYSKIITDANSTTNLPQEIVDYTTFLSWISADADEYKNNFGTKGILSLTNLLKSNNDEVIKGLITMPELVYGSTSVPEIDLKALFESIQSKLETLFPELVPLKPNYDATASLEEKTKKVGDYNKKLLDIMRDFDNNKKSGLYDDKLKEEIIPLIAKAFEGADKKIRTFWKVKGLDNAYLYLNSKGATIVYCQSLTDADQAKNRAKMLEILKNDFILSKKYKSINATKYNALDVISKNLKSDYYVNKVLLEDADFVKYLKEQENIYALDAQGKAVKGVKYSDKDIEELKKSNEIKYRIDAEQNALDVNKKLTTWIKERAKNEKDKDLLFEGGYKVYFTNNNNSKKDEVTKIISEKIKQILKVFN</sequence>
<keyword evidence="1" id="KW-1133">Transmembrane helix</keyword>
<dbReference type="eggNOG" id="ENOG5030MDH">
    <property type="taxonomic scope" value="Bacteria"/>
</dbReference>
<evidence type="ECO:0000313" key="3">
    <source>
        <dbReference type="Proteomes" id="UP000006810"/>
    </source>
</evidence>